<dbReference type="Pfam" id="PF04879">
    <property type="entry name" value="Molybdop_Fe4S4"/>
    <property type="match status" value="1"/>
</dbReference>
<evidence type="ECO:0000256" key="1">
    <source>
        <dbReference type="ARBA" id="ARBA00022723"/>
    </source>
</evidence>
<proteinExistence type="predicted"/>
<feature type="domain" description="4Fe-4S Mo/W bis-MGD-type" evidence="4">
    <location>
        <begin position="16"/>
        <end position="70"/>
    </location>
</feature>
<keyword evidence="3" id="KW-0411">Iron-sulfur</keyword>
<keyword evidence="1" id="KW-0479">Metal-binding</keyword>
<dbReference type="CDD" id="cd02775">
    <property type="entry name" value="MopB_CT"/>
    <property type="match status" value="1"/>
</dbReference>
<evidence type="ECO:0000313" key="5">
    <source>
        <dbReference type="EMBL" id="HEW45352.1"/>
    </source>
</evidence>
<name>A0A7C2ZHZ0_9AQUI</name>
<evidence type="ECO:0000256" key="2">
    <source>
        <dbReference type="ARBA" id="ARBA00023004"/>
    </source>
</evidence>
<dbReference type="EMBL" id="DSFP01000022">
    <property type="protein sequence ID" value="HEW45352.1"/>
    <property type="molecule type" value="Genomic_DNA"/>
</dbReference>
<organism evidence="5">
    <name type="scientific">Hydrogenobacter sp</name>
    <dbReference type="NCBI Taxonomy" id="2152829"/>
    <lineage>
        <taxon>Bacteria</taxon>
        <taxon>Pseudomonadati</taxon>
        <taxon>Aquificota</taxon>
        <taxon>Aquificia</taxon>
        <taxon>Aquificales</taxon>
        <taxon>Aquificaceae</taxon>
        <taxon>Hydrogenobacter</taxon>
    </lineage>
</organism>
<accession>A0A7C2ZHZ0</accession>
<dbReference type="GO" id="GO:0046872">
    <property type="term" value="F:metal ion binding"/>
    <property type="evidence" value="ECO:0007669"/>
    <property type="project" value="UniProtKB-KW"/>
</dbReference>
<dbReference type="PANTHER" id="PTHR43742">
    <property type="entry name" value="TRIMETHYLAMINE-N-OXIDE REDUCTASE"/>
    <property type="match status" value="1"/>
</dbReference>
<protein>
    <submittedName>
        <fullName evidence="5">Dehydrogenase</fullName>
    </submittedName>
</protein>
<reference evidence="5" key="1">
    <citation type="journal article" date="2020" name="mSystems">
        <title>Genome- and Community-Level Interaction Insights into Carbon Utilization and Element Cycling Functions of Hydrothermarchaeota in Hydrothermal Sediment.</title>
        <authorList>
            <person name="Zhou Z."/>
            <person name="Liu Y."/>
            <person name="Xu W."/>
            <person name="Pan J."/>
            <person name="Luo Z.H."/>
            <person name="Li M."/>
        </authorList>
    </citation>
    <scope>NUCLEOTIDE SEQUENCE [LARGE SCALE GENOMIC DNA]</scope>
    <source>
        <strain evidence="5">SpSt-132</strain>
    </source>
</reference>
<gene>
    <name evidence="5" type="ORF">ENO47_01580</name>
</gene>
<dbReference type="SMART" id="SM00926">
    <property type="entry name" value="Molybdop_Fe4S4"/>
    <property type="match status" value="1"/>
</dbReference>
<dbReference type="Gene3D" id="3.30.200.210">
    <property type="match status" value="1"/>
</dbReference>
<dbReference type="AlphaFoldDB" id="A0A7C2ZHZ0"/>
<evidence type="ECO:0000256" key="3">
    <source>
        <dbReference type="ARBA" id="ARBA00023014"/>
    </source>
</evidence>
<dbReference type="SUPFAM" id="SSF53706">
    <property type="entry name" value="Formate dehydrogenase/DMSO reductase, domains 1-3"/>
    <property type="match status" value="2"/>
</dbReference>
<dbReference type="CDD" id="cd00368">
    <property type="entry name" value="Molybdopterin-Binding"/>
    <property type="match status" value="1"/>
</dbReference>
<dbReference type="GO" id="GO:0016491">
    <property type="term" value="F:oxidoreductase activity"/>
    <property type="evidence" value="ECO:0007669"/>
    <property type="project" value="InterPro"/>
</dbReference>
<sequence>MKLEPTKLPLTAKDFDTQKVGLCAGCGCGCGYILYLKDNKIVDLYGHPSDKRGVGSFCTKGITYIQEISKNPIRLKGIFFKHGEELKSIDLSHAIELLKEKLSKGKTAFLLGRHAGIEEYLLAKDITEDVFVDAPVVDFIPSSLHPTQWKGSKFILSVDAEPVFSEVMATRWLVDAIESGAYLFCLSSRYETLCAKAKERRLLKPNLMMDFLESLLDPEKKEERIEFVKKSLFLLRGSLVLIGAHLLNSPFEKKVVELIARLKNKYGINYGFVGDLMPFPAKRLEEFFERLEEFDNLVVFGNLFRYFKEEHLKALEKKFVVSFQVFPNITAHYSHLLFASTMFYERDFINYRHGFGYLVYSPKTLEPEEGIYNPYEVLSSTFSKKVEVDAFLQDMGLDPQRLKEEGEAYLKGKDIALVKDMGGEIPRSDLFLYTDSTLVEDLGHWNPWTHDMERFQRAYINPHTAKRLGLRHSIEIRGVSFELHTTENIAEGVIFIPSEYEEFQPFDPGYRVGAFTQRPYNRYEVLI</sequence>
<dbReference type="InterPro" id="IPR050612">
    <property type="entry name" value="Prok_Mopterin_Oxidored"/>
</dbReference>
<keyword evidence="2" id="KW-0408">Iron</keyword>
<dbReference type="InterPro" id="IPR006963">
    <property type="entry name" value="Mopterin_OxRdtase_4Fe-4S_dom"/>
</dbReference>
<comment type="caution">
    <text evidence="5">The sequence shown here is derived from an EMBL/GenBank/DDBJ whole genome shotgun (WGS) entry which is preliminary data.</text>
</comment>
<evidence type="ECO:0000259" key="4">
    <source>
        <dbReference type="SMART" id="SM00926"/>
    </source>
</evidence>
<dbReference type="GO" id="GO:0051536">
    <property type="term" value="F:iron-sulfur cluster binding"/>
    <property type="evidence" value="ECO:0007669"/>
    <property type="project" value="UniProtKB-KW"/>
</dbReference>